<organism evidence="1 2">
    <name type="scientific">Pseudomonas fulva</name>
    <dbReference type="NCBI Taxonomy" id="47880"/>
    <lineage>
        <taxon>Bacteria</taxon>
        <taxon>Pseudomonadati</taxon>
        <taxon>Pseudomonadota</taxon>
        <taxon>Gammaproteobacteria</taxon>
        <taxon>Pseudomonadales</taxon>
        <taxon>Pseudomonadaceae</taxon>
        <taxon>Pseudomonas</taxon>
    </lineage>
</organism>
<dbReference type="EMBL" id="CP064946">
    <property type="protein sequence ID" value="QPH51344.1"/>
    <property type="molecule type" value="Genomic_DNA"/>
</dbReference>
<evidence type="ECO:0000313" key="2">
    <source>
        <dbReference type="Proteomes" id="UP000594430"/>
    </source>
</evidence>
<proteinExistence type="predicted"/>
<name>A0A2V4IE88_9PSED</name>
<evidence type="ECO:0000313" key="1">
    <source>
        <dbReference type="EMBL" id="QPH51344.1"/>
    </source>
</evidence>
<protein>
    <submittedName>
        <fullName evidence="1">DUF2345 domain-containing protein</fullName>
    </submittedName>
</protein>
<accession>A0A2V4IE88</accession>
<dbReference type="AlphaFoldDB" id="A0A2V4IE88"/>
<dbReference type="Proteomes" id="UP000594430">
    <property type="component" value="Chromosome"/>
</dbReference>
<gene>
    <name evidence="1" type="ORF">IZU98_11410</name>
</gene>
<dbReference type="Pfam" id="PF10106">
    <property type="entry name" value="DUF2345"/>
    <property type="match status" value="1"/>
</dbReference>
<reference evidence="1 2" key="1">
    <citation type="submission" date="2020-11" db="EMBL/GenBank/DDBJ databases">
        <title>Pseudomonas fulva producing VIM-24.</title>
        <authorList>
            <person name="Liu S."/>
        </authorList>
    </citation>
    <scope>NUCLEOTIDE SEQUENCE [LARGE SCALE GENOMIC DNA]</scope>
    <source>
        <strain evidence="1 2">ZDHY414</strain>
    </source>
</reference>
<dbReference type="InterPro" id="IPR018769">
    <property type="entry name" value="VgrG2_DUF2345"/>
</dbReference>
<sequence>MLLTSGGGYIRIKGGNIEIHAPGTIDVKGVKKVFSGGTSLSHSFNEMPKTDFADPYVIKKLSTGEPALGVNFGWRFKSSTAHLE</sequence>